<name>A0A7J6SDA7_PEROL</name>
<proteinExistence type="predicted"/>
<dbReference type="AlphaFoldDB" id="A0A7J6SDA7"/>
<evidence type="ECO:0000313" key="3">
    <source>
        <dbReference type="Proteomes" id="UP000574390"/>
    </source>
</evidence>
<feature type="compositionally biased region" description="Low complexity" evidence="1">
    <location>
        <begin position="59"/>
        <end position="69"/>
    </location>
</feature>
<feature type="non-terminal residue" evidence="2">
    <location>
        <position position="157"/>
    </location>
</feature>
<sequence length="157" mass="16096">NDRIRRRVSESLLAKIEVQLGKGRSSSLESGASERVAESMSIAMSGPKVDERDNVLPTAGGAIIGGEAEAPTEVGHDAAEAATAETVVPEGAGATNNEHSRSPLQDEVSSTALKPQRLPAAAPTAENGRGAGAGEGLRTEAGLAFARRPSLLAFARQ</sequence>
<dbReference type="EMBL" id="JABANM010015583">
    <property type="protein sequence ID" value="KAF4730807.1"/>
    <property type="molecule type" value="Genomic_DNA"/>
</dbReference>
<organism evidence="2 3">
    <name type="scientific">Perkinsus olseni</name>
    <name type="common">Perkinsus atlanticus</name>
    <dbReference type="NCBI Taxonomy" id="32597"/>
    <lineage>
        <taxon>Eukaryota</taxon>
        <taxon>Sar</taxon>
        <taxon>Alveolata</taxon>
        <taxon>Perkinsozoa</taxon>
        <taxon>Perkinsea</taxon>
        <taxon>Perkinsida</taxon>
        <taxon>Perkinsidae</taxon>
        <taxon>Perkinsus</taxon>
    </lineage>
</organism>
<accession>A0A7J6SDA7</accession>
<gene>
    <name evidence="2" type="ORF">FOZ62_022604</name>
</gene>
<reference evidence="2 3" key="1">
    <citation type="submission" date="2020-04" db="EMBL/GenBank/DDBJ databases">
        <title>Perkinsus olseni comparative genomics.</title>
        <authorList>
            <person name="Bogema D.R."/>
        </authorList>
    </citation>
    <scope>NUCLEOTIDE SEQUENCE [LARGE SCALE GENOMIC DNA]</scope>
    <source>
        <strain evidence="2">ATCC PRA-205</strain>
    </source>
</reference>
<comment type="caution">
    <text evidence="2">The sequence shown here is derived from an EMBL/GenBank/DDBJ whole genome shotgun (WGS) entry which is preliminary data.</text>
</comment>
<feature type="region of interest" description="Disordered" evidence="1">
    <location>
        <begin position="44"/>
        <end position="135"/>
    </location>
</feature>
<feature type="non-terminal residue" evidence="2">
    <location>
        <position position="1"/>
    </location>
</feature>
<evidence type="ECO:0000256" key="1">
    <source>
        <dbReference type="SAM" id="MobiDB-lite"/>
    </source>
</evidence>
<protein>
    <submittedName>
        <fullName evidence="2">Uncharacterized protein</fullName>
    </submittedName>
</protein>
<evidence type="ECO:0000313" key="2">
    <source>
        <dbReference type="EMBL" id="KAF4730807.1"/>
    </source>
</evidence>
<dbReference type="Proteomes" id="UP000574390">
    <property type="component" value="Unassembled WGS sequence"/>
</dbReference>